<dbReference type="Proteomes" id="UP001190700">
    <property type="component" value="Unassembled WGS sequence"/>
</dbReference>
<organism evidence="2 3">
    <name type="scientific">Cymbomonas tetramitiformis</name>
    <dbReference type="NCBI Taxonomy" id="36881"/>
    <lineage>
        <taxon>Eukaryota</taxon>
        <taxon>Viridiplantae</taxon>
        <taxon>Chlorophyta</taxon>
        <taxon>Pyramimonadophyceae</taxon>
        <taxon>Pyramimonadales</taxon>
        <taxon>Pyramimonadaceae</taxon>
        <taxon>Cymbomonas</taxon>
    </lineage>
</organism>
<evidence type="ECO:0000256" key="1">
    <source>
        <dbReference type="SAM" id="MobiDB-lite"/>
    </source>
</evidence>
<dbReference type="EMBL" id="LGRX02006717">
    <property type="protein sequence ID" value="KAK3276183.1"/>
    <property type="molecule type" value="Genomic_DNA"/>
</dbReference>
<evidence type="ECO:0000313" key="3">
    <source>
        <dbReference type="Proteomes" id="UP001190700"/>
    </source>
</evidence>
<comment type="caution">
    <text evidence="2">The sequence shown here is derived from an EMBL/GenBank/DDBJ whole genome shotgun (WGS) entry which is preliminary data.</text>
</comment>
<sequence length="115" mass="12787">MSDDDGGGAAGAGLEEEDMPVFCPPDQFSAIAKRILSSILGKLERLSLLKRIKRVLSKRPETRNVQDIDLLVKTTRHLPIFACMSIMEHRDLCHALRFHRAKVPSFAAAPTPNIH</sequence>
<dbReference type="InterPro" id="IPR014710">
    <property type="entry name" value="RmlC-like_jellyroll"/>
</dbReference>
<evidence type="ECO:0000313" key="2">
    <source>
        <dbReference type="EMBL" id="KAK3276183.1"/>
    </source>
</evidence>
<dbReference type="Gene3D" id="2.60.120.10">
    <property type="entry name" value="Jelly Rolls"/>
    <property type="match status" value="1"/>
</dbReference>
<protein>
    <submittedName>
        <fullName evidence="2">Uncharacterized protein</fullName>
    </submittedName>
</protein>
<feature type="region of interest" description="Disordered" evidence="1">
    <location>
        <begin position="1"/>
        <end position="20"/>
    </location>
</feature>
<accession>A0AAE0L8P3</accession>
<name>A0AAE0L8P3_9CHLO</name>
<reference evidence="2 3" key="1">
    <citation type="journal article" date="2015" name="Genome Biol. Evol.">
        <title>Comparative Genomics of a Bacterivorous Green Alga Reveals Evolutionary Causalities and Consequences of Phago-Mixotrophic Mode of Nutrition.</title>
        <authorList>
            <person name="Burns J.A."/>
            <person name="Paasch A."/>
            <person name="Narechania A."/>
            <person name="Kim E."/>
        </authorList>
    </citation>
    <scope>NUCLEOTIDE SEQUENCE [LARGE SCALE GENOMIC DNA]</scope>
    <source>
        <strain evidence="2 3">PLY_AMNH</strain>
    </source>
</reference>
<keyword evidence="3" id="KW-1185">Reference proteome</keyword>
<gene>
    <name evidence="2" type="ORF">CYMTET_15728</name>
</gene>
<proteinExistence type="predicted"/>
<dbReference type="AlphaFoldDB" id="A0AAE0L8P3"/>